<comment type="caution">
    <text evidence="2">The sequence shown here is derived from an EMBL/GenBank/DDBJ whole genome shotgun (WGS) entry which is preliminary data.</text>
</comment>
<sequence>MKLGARKLVERMRRREEEPPPPYSPLDPQAARRRTPSASGPRSPQPTPAYSPPVSNSGPASFNTLPIALVHRVLMLAADPVATPDAWEWDLETERVRRLHWLFLSLRAVNRRLYLVATSILRDRLLPTYTSLLQFPSSSPLPPPGTDSTDQPIFAARSREAAVLDRFVAMRLGEDLRRLESTLYEDSGEEDVLFSHLQPAARIEDLLIHLPRRLVAPPDEPVGEVRQALPLAHTHIAVTLSPLWAQLWFSYSPVNATNTRGARVGRSLVVEVRREKDPESMVRTFGQALEWLRTGQIGWGWSFRSSST</sequence>
<gene>
    <name evidence="2" type="ORF">CspeluHIS016_0503120</name>
</gene>
<feature type="region of interest" description="Disordered" evidence="1">
    <location>
        <begin position="1"/>
        <end position="57"/>
    </location>
</feature>
<dbReference type="EMBL" id="BTCM01000005">
    <property type="protein sequence ID" value="GMK58280.1"/>
    <property type="molecule type" value="Genomic_DNA"/>
</dbReference>
<reference evidence="2" key="2">
    <citation type="submission" date="2023-06" db="EMBL/GenBank/DDBJ databases">
        <authorList>
            <person name="Kobayashi Y."/>
            <person name="Kayamori A."/>
            <person name="Aoki K."/>
            <person name="Shiwa Y."/>
            <person name="Fujita N."/>
            <person name="Sugita T."/>
            <person name="Iwasaki W."/>
            <person name="Tanaka N."/>
            <person name="Takashima M."/>
        </authorList>
    </citation>
    <scope>NUCLEOTIDE SEQUENCE</scope>
    <source>
        <strain evidence="2">HIS016</strain>
    </source>
</reference>
<evidence type="ECO:0000313" key="3">
    <source>
        <dbReference type="Proteomes" id="UP001222932"/>
    </source>
</evidence>
<name>A0AAD3YCM5_9TREE</name>
<feature type="compositionally biased region" description="Basic and acidic residues" evidence="1">
    <location>
        <begin position="7"/>
        <end position="18"/>
    </location>
</feature>
<protein>
    <submittedName>
        <fullName evidence="2">Uncharacterized protein</fullName>
    </submittedName>
</protein>
<dbReference type="Proteomes" id="UP001222932">
    <property type="component" value="Unassembled WGS sequence"/>
</dbReference>
<evidence type="ECO:0000256" key="1">
    <source>
        <dbReference type="SAM" id="MobiDB-lite"/>
    </source>
</evidence>
<evidence type="ECO:0000313" key="2">
    <source>
        <dbReference type="EMBL" id="GMK58280.1"/>
    </source>
</evidence>
<reference evidence="2" key="1">
    <citation type="journal article" date="2023" name="BMC Genomics">
        <title>Chromosome-level genome assemblies of Cutaneotrichosporon spp. (Trichosporonales, Basidiomycota) reveal imbalanced evolution between nucleotide sequences and chromosome synteny.</title>
        <authorList>
            <person name="Kobayashi Y."/>
            <person name="Kayamori A."/>
            <person name="Aoki K."/>
            <person name="Shiwa Y."/>
            <person name="Matsutani M."/>
            <person name="Fujita N."/>
            <person name="Sugita T."/>
            <person name="Iwasaki W."/>
            <person name="Tanaka N."/>
            <person name="Takashima M."/>
        </authorList>
    </citation>
    <scope>NUCLEOTIDE SEQUENCE</scope>
    <source>
        <strain evidence="2">HIS016</strain>
    </source>
</reference>
<keyword evidence="3" id="KW-1185">Reference proteome</keyword>
<accession>A0AAD3YCM5</accession>
<dbReference type="AlphaFoldDB" id="A0AAD3YCM5"/>
<organism evidence="2 3">
    <name type="scientific">Cutaneotrichosporon spelunceum</name>
    <dbReference type="NCBI Taxonomy" id="1672016"/>
    <lineage>
        <taxon>Eukaryota</taxon>
        <taxon>Fungi</taxon>
        <taxon>Dikarya</taxon>
        <taxon>Basidiomycota</taxon>
        <taxon>Agaricomycotina</taxon>
        <taxon>Tremellomycetes</taxon>
        <taxon>Trichosporonales</taxon>
        <taxon>Trichosporonaceae</taxon>
        <taxon>Cutaneotrichosporon</taxon>
    </lineage>
</organism>
<proteinExistence type="predicted"/>